<evidence type="ECO:0000259" key="9">
    <source>
        <dbReference type="Pfam" id="PF25917"/>
    </source>
</evidence>
<evidence type="ECO:0000259" key="10">
    <source>
        <dbReference type="Pfam" id="PF25963"/>
    </source>
</evidence>
<dbReference type="NCBIfam" id="TIGR01730">
    <property type="entry name" value="RND_mfp"/>
    <property type="match status" value="1"/>
</dbReference>
<comment type="similarity">
    <text evidence="2">Belongs to the membrane fusion protein (MFP) (TC 8.A.1) family.</text>
</comment>
<dbReference type="Gene3D" id="1.10.287.470">
    <property type="entry name" value="Helix hairpin bin"/>
    <property type="match status" value="1"/>
</dbReference>
<evidence type="ECO:0000256" key="7">
    <source>
        <dbReference type="SAM" id="Phobius"/>
    </source>
</evidence>
<evidence type="ECO:0000256" key="4">
    <source>
        <dbReference type="ARBA" id="ARBA00022989"/>
    </source>
</evidence>
<feature type="domain" description="Multidrug resistance protein MdtA-like alpha-helical hairpin" evidence="8">
    <location>
        <begin position="88"/>
        <end position="154"/>
    </location>
</feature>
<reference evidence="11 12" key="2">
    <citation type="submission" date="2023-12" db="EMBL/GenBank/DDBJ databases">
        <title>Description of an unclassified Opitutus bacterium of Verrucomicrobiota.</title>
        <authorList>
            <person name="Zhang D.-F."/>
        </authorList>
    </citation>
    <scope>NUCLEOTIDE SEQUENCE [LARGE SCALE GENOMIC DNA]</scope>
    <source>
        <strain evidence="11 12">WL0086</strain>
    </source>
</reference>
<keyword evidence="12" id="KW-1185">Reference proteome</keyword>
<dbReference type="Gene3D" id="2.40.30.170">
    <property type="match status" value="1"/>
</dbReference>
<name>A0ABZ1C7V5_9BACT</name>
<proteinExistence type="inferred from homology"/>
<dbReference type="Proteomes" id="UP000738431">
    <property type="component" value="Chromosome"/>
</dbReference>
<keyword evidence="3 7" id="KW-0812">Transmembrane</keyword>
<dbReference type="Pfam" id="PF25876">
    <property type="entry name" value="HH_MFP_RND"/>
    <property type="match status" value="1"/>
</dbReference>
<reference evidence="11 12" key="1">
    <citation type="submission" date="2021-08" db="EMBL/GenBank/DDBJ databases">
        <authorList>
            <person name="Zhang D."/>
            <person name="Zhang A."/>
            <person name="Wang L."/>
        </authorList>
    </citation>
    <scope>NUCLEOTIDE SEQUENCE [LARGE SCALE GENOMIC DNA]</scope>
    <source>
        <strain evidence="11 12">WL0086</strain>
    </source>
</reference>
<keyword evidence="4 7" id="KW-1133">Transmembrane helix</keyword>
<dbReference type="EMBL" id="CP139781">
    <property type="protein sequence ID" value="WRQ86619.1"/>
    <property type="molecule type" value="Genomic_DNA"/>
</dbReference>
<dbReference type="InterPro" id="IPR050393">
    <property type="entry name" value="MFP_Efflux_Pump"/>
</dbReference>
<organism evidence="11 12">
    <name type="scientific">Actomonas aquatica</name>
    <dbReference type="NCBI Taxonomy" id="2866162"/>
    <lineage>
        <taxon>Bacteria</taxon>
        <taxon>Pseudomonadati</taxon>
        <taxon>Verrucomicrobiota</taxon>
        <taxon>Opitutia</taxon>
        <taxon>Opitutales</taxon>
        <taxon>Opitutaceae</taxon>
        <taxon>Actomonas</taxon>
    </lineage>
</organism>
<protein>
    <submittedName>
        <fullName evidence="11">HlyD family secretion protein</fullName>
    </submittedName>
</protein>
<evidence type="ECO:0000256" key="2">
    <source>
        <dbReference type="ARBA" id="ARBA00009477"/>
    </source>
</evidence>
<dbReference type="PANTHER" id="PTHR30367">
    <property type="entry name" value="P-HYDROXYBENZOIC ACID EFFLUX PUMP SUBUNIT AAEA-RELATED"/>
    <property type="match status" value="1"/>
</dbReference>
<feature type="transmembrane region" description="Helical" evidence="7">
    <location>
        <begin position="7"/>
        <end position="29"/>
    </location>
</feature>
<accession>A0ABZ1C7V5</accession>
<dbReference type="InterPro" id="IPR058634">
    <property type="entry name" value="AaeA-lik-b-barrel"/>
</dbReference>
<comment type="subcellular location">
    <subcellularLocation>
        <location evidence="1">Membrane</location>
        <topology evidence="1">Single-pass membrane protein</topology>
    </subcellularLocation>
</comment>
<evidence type="ECO:0000256" key="5">
    <source>
        <dbReference type="ARBA" id="ARBA00023136"/>
    </source>
</evidence>
<feature type="domain" description="Multidrug resistance protein MdtA-like barrel-sandwich hybrid" evidence="9">
    <location>
        <begin position="47"/>
        <end position="188"/>
    </location>
</feature>
<dbReference type="Gene3D" id="2.40.50.100">
    <property type="match status" value="1"/>
</dbReference>
<gene>
    <name evidence="11" type="ORF">K1X11_017545</name>
</gene>
<evidence type="ECO:0000313" key="12">
    <source>
        <dbReference type="Proteomes" id="UP000738431"/>
    </source>
</evidence>
<dbReference type="Pfam" id="PF25917">
    <property type="entry name" value="BSH_RND"/>
    <property type="match status" value="1"/>
</dbReference>
<dbReference type="SUPFAM" id="SSF111369">
    <property type="entry name" value="HlyD-like secretion proteins"/>
    <property type="match status" value="1"/>
</dbReference>
<dbReference type="Pfam" id="PF25963">
    <property type="entry name" value="Beta-barrel_AAEA"/>
    <property type="match status" value="1"/>
</dbReference>
<feature type="domain" description="p-hydroxybenzoic acid efflux pump subunit AaeA-like beta-barrel" evidence="10">
    <location>
        <begin position="191"/>
        <end position="287"/>
    </location>
</feature>
<dbReference type="PANTHER" id="PTHR30367:SF12">
    <property type="entry name" value="P-HYDROXYBENZOIC ACID EFFLUX PUMP SUBUNIT AAEA"/>
    <property type="match status" value="1"/>
</dbReference>
<evidence type="ECO:0000259" key="8">
    <source>
        <dbReference type="Pfam" id="PF25876"/>
    </source>
</evidence>
<sequence length="292" mass="31911">MKTFGKQLLRVTITVTMVVIAAFTVRHLWIHYMDEPWTRDGRLRADIVGVAPDVSGIVGEVFVSDNQRVAAGDTLFAIDPVRFELAVRQAQAQLATAQAALDQAGRDMARYDLLERTTAVPRMEIEQARTRAAQARADHDRALADLDLAKLNLARSRVTAPVAGIITNFSLRPGNYVTAGQAVTALVDEASYYVSGYFEETKLPHVKLGDTATILLMGESRELRGHVVGIAAGIVDRERSDSGDLLANITPTFSWVRLAQRVPVRIELDDVPADLPLISGRTATIILRPSEG</sequence>
<keyword evidence="5 7" id="KW-0472">Membrane</keyword>
<evidence type="ECO:0000256" key="1">
    <source>
        <dbReference type="ARBA" id="ARBA00004167"/>
    </source>
</evidence>
<evidence type="ECO:0000256" key="6">
    <source>
        <dbReference type="SAM" id="Coils"/>
    </source>
</evidence>
<feature type="coiled-coil region" evidence="6">
    <location>
        <begin position="87"/>
        <end position="145"/>
    </location>
</feature>
<dbReference type="InterPro" id="IPR058625">
    <property type="entry name" value="MdtA-like_BSH"/>
</dbReference>
<dbReference type="InterPro" id="IPR006143">
    <property type="entry name" value="RND_pump_MFP"/>
</dbReference>
<dbReference type="InterPro" id="IPR058624">
    <property type="entry name" value="MdtA-like_HH"/>
</dbReference>
<evidence type="ECO:0000313" key="11">
    <source>
        <dbReference type="EMBL" id="WRQ86619.1"/>
    </source>
</evidence>
<dbReference type="RefSeq" id="WP_221033078.1">
    <property type="nucleotide sequence ID" value="NZ_CP139781.1"/>
</dbReference>
<keyword evidence="6" id="KW-0175">Coiled coil</keyword>
<evidence type="ECO:0000256" key="3">
    <source>
        <dbReference type="ARBA" id="ARBA00022692"/>
    </source>
</evidence>